<dbReference type="STRING" id="947013.SAMN04488109_3056"/>
<dbReference type="SMART" id="SM00347">
    <property type="entry name" value="HTH_MARR"/>
    <property type="match status" value="1"/>
</dbReference>
<accession>A0A1M5QX26</accession>
<evidence type="ECO:0000313" key="5">
    <source>
        <dbReference type="EMBL" id="SHH18471.1"/>
    </source>
</evidence>
<evidence type="ECO:0000313" key="6">
    <source>
        <dbReference type="Proteomes" id="UP000184212"/>
    </source>
</evidence>
<evidence type="ECO:0000256" key="1">
    <source>
        <dbReference type="ARBA" id="ARBA00023015"/>
    </source>
</evidence>
<dbReference type="PANTHER" id="PTHR42756">
    <property type="entry name" value="TRANSCRIPTIONAL REGULATOR, MARR"/>
    <property type="match status" value="1"/>
</dbReference>
<evidence type="ECO:0000259" key="4">
    <source>
        <dbReference type="PROSITE" id="PS50995"/>
    </source>
</evidence>
<dbReference type="EMBL" id="FQWQ01000002">
    <property type="protein sequence ID" value="SHH18471.1"/>
    <property type="molecule type" value="Genomic_DNA"/>
</dbReference>
<keyword evidence="1" id="KW-0805">Transcription regulation</keyword>
<organism evidence="5 6">
    <name type="scientific">Chryseolinea serpens</name>
    <dbReference type="NCBI Taxonomy" id="947013"/>
    <lineage>
        <taxon>Bacteria</taxon>
        <taxon>Pseudomonadati</taxon>
        <taxon>Bacteroidota</taxon>
        <taxon>Cytophagia</taxon>
        <taxon>Cytophagales</taxon>
        <taxon>Fulvivirgaceae</taxon>
        <taxon>Chryseolinea</taxon>
    </lineage>
</organism>
<feature type="domain" description="HTH marR-type" evidence="4">
    <location>
        <begin position="1"/>
        <end position="154"/>
    </location>
</feature>
<dbReference type="PANTHER" id="PTHR42756:SF1">
    <property type="entry name" value="TRANSCRIPTIONAL REPRESSOR OF EMRAB OPERON"/>
    <property type="match status" value="1"/>
</dbReference>
<keyword evidence="3" id="KW-0804">Transcription</keyword>
<dbReference type="Pfam" id="PF01047">
    <property type="entry name" value="MarR"/>
    <property type="match status" value="1"/>
</dbReference>
<dbReference type="GO" id="GO:0003677">
    <property type="term" value="F:DNA binding"/>
    <property type="evidence" value="ECO:0007669"/>
    <property type="project" value="UniProtKB-KW"/>
</dbReference>
<dbReference type="InterPro" id="IPR036390">
    <property type="entry name" value="WH_DNA-bd_sf"/>
</dbReference>
<dbReference type="PRINTS" id="PR00598">
    <property type="entry name" value="HTHMARR"/>
</dbReference>
<dbReference type="AlphaFoldDB" id="A0A1M5QX26"/>
<dbReference type="GO" id="GO:0003700">
    <property type="term" value="F:DNA-binding transcription factor activity"/>
    <property type="evidence" value="ECO:0007669"/>
    <property type="project" value="InterPro"/>
</dbReference>
<sequence length="160" mass="17958">MFSILVAYTTNLKVTPQSLQTNIIFLCGDFVHGFHQALTKAFKTNKIPVTIEQFSILVILFYQNGINQKEIGTLLGRDKTTITRIISNMVRNKLISRTSDPRDNRGKLIYLTAKGEAIQKKAVGVSGKLYQKVVGDLPEKDLTRGIALLEKMIKNVHALR</sequence>
<dbReference type="SUPFAM" id="SSF46785">
    <property type="entry name" value="Winged helix' DNA-binding domain"/>
    <property type="match status" value="1"/>
</dbReference>
<keyword evidence="6" id="KW-1185">Reference proteome</keyword>
<dbReference type="Gene3D" id="1.10.10.10">
    <property type="entry name" value="Winged helix-like DNA-binding domain superfamily/Winged helix DNA-binding domain"/>
    <property type="match status" value="1"/>
</dbReference>
<keyword evidence="2 5" id="KW-0238">DNA-binding</keyword>
<dbReference type="PROSITE" id="PS50995">
    <property type="entry name" value="HTH_MARR_2"/>
    <property type="match status" value="1"/>
</dbReference>
<protein>
    <submittedName>
        <fullName evidence="5">DNA-binding transcriptional regulator, MarR family</fullName>
    </submittedName>
</protein>
<dbReference type="InterPro" id="IPR036388">
    <property type="entry name" value="WH-like_DNA-bd_sf"/>
</dbReference>
<reference evidence="5 6" key="1">
    <citation type="submission" date="2016-11" db="EMBL/GenBank/DDBJ databases">
        <authorList>
            <person name="Jaros S."/>
            <person name="Januszkiewicz K."/>
            <person name="Wedrychowicz H."/>
        </authorList>
    </citation>
    <scope>NUCLEOTIDE SEQUENCE [LARGE SCALE GENOMIC DNA]</scope>
    <source>
        <strain evidence="5 6">DSM 24574</strain>
    </source>
</reference>
<dbReference type="InterPro" id="IPR000835">
    <property type="entry name" value="HTH_MarR-typ"/>
</dbReference>
<dbReference type="Proteomes" id="UP000184212">
    <property type="component" value="Unassembled WGS sequence"/>
</dbReference>
<name>A0A1M5QX26_9BACT</name>
<evidence type="ECO:0000256" key="3">
    <source>
        <dbReference type="ARBA" id="ARBA00023163"/>
    </source>
</evidence>
<proteinExistence type="predicted"/>
<gene>
    <name evidence="5" type="ORF">SAMN04488109_3056</name>
</gene>
<evidence type="ECO:0000256" key="2">
    <source>
        <dbReference type="ARBA" id="ARBA00023125"/>
    </source>
</evidence>